<evidence type="ECO:0000256" key="1">
    <source>
        <dbReference type="SAM" id="MobiDB-lite"/>
    </source>
</evidence>
<accession>A0A238VFE7</accession>
<protein>
    <recommendedName>
        <fullName evidence="4">Phage tail protein</fullName>
    </recommendedName>
</protein>
<feature type="region of interest" description="Disordered" evidence="1">
    <location>
        <begin position="124"/>
        <end position="150"/>
    </location>
</feature>
<evidence type="ECO:0000313" key="2">
    <source>
        <dbReference type="EMBL" id="SNR33112.1"/>
    </source>
</evidence>
<organism evidence="2 3">
    <name type="scientific">Blastococcus mobilis</name>
    <dbReference type="NCBI Taxonomy" id="1938746"/>
    <lineage>
        <taxon>Bacteria</taxon>
        <taxon>Bacillati</taxon>
        <taxon>Actinomycetota</taxon>
        <taxon>Actinomycetes</taxon>
        <taxon>Geodermatophilales</taxon>
        <taxon>Geodermatophilaceae</taxon>
        <taxon>Blastococcus</taxon>
    </lineage>
</organism>
<evidence type="ECO:0008006" key="4">
    <source>
        <dbReference type="Google" id="ProtNLM"/>
    </source>
</evidence>
<dbReference type="RefSeq" id="WP_089335240.1">
    <property type="nucleotide sequence ID" value="NZ_FZNO01000003.1"/>
</dbReference>
<dbReference type="Proteomes" id="UP000198403">
    <property type="component" value="Unassembled WGS sequence"/>
</dbReference>
<dbReference type="Gene3D" id="4.10.410.40">
    <property type="match status" value="1"/>
</dbReference>
<sequence>MAKVKILARHLKPALNTGTDAIPVWTPIGGLNSLTFSTEKTDTDDTDFDSDGWAEHKVAQRASSISMEGFYKEDPVTGDRDAGQEALIALADAVGYDSLKSLRVTTPGGNVTTYRVSARVDAPAGGGLNDNSGFNAELTVSGKPTYVPSP</sequence>
<dbReference type="AlphaFoldDB" id="A0A238VFE7"/>
<proteinExistence type="predicted"/>
<name>A0A238VFE7_9ACTN</name>
<evidence type="ECO:0000313" key="3">
    <source>
        <dbReference type="Proteomes" id="UP000198403"/>
    </source>
</evidence>
<gene>
    <name evidence="2" type="ORF">SAMN06272737_10392</name>
</gene>
<reference evidence="2 3" key="1">
    <citation type="submission" date="2017-06" db="EMBL/GenBank/DDBJ databases">
        <authorList>
            <person name="Kim H.J."/>
            <person name="Triplett B.A."/>
        </authorList>
    </citation>
    <scope>NUCLEOTIDE SEQUENCE [LARGE SCALE GENOMIC DNA]</scope>
    <source>
        <strain evidence="2 3">DSM 44272</strain>
    </source>
</reference>
<dbReference type="NCBIfam" id="NF047353">
    <property type="entry name" value="tube_lmo2291"/>
    <property type="match status" value="1"/>
</dbReference>
<keyword evidence="3" id="KW-1185">Reference proteome</keyword>
<dbReference type="OrthoDB" id="3531027at2"/>
<dbReference type="EMBL" id="FZNO01000003">
    <property type="protein sequence ID" value="SNR33112.1"/>
    <property type="molecule type" value="Genomic_DNA"/>
</dbReference>